<keyword evidence="2" id="KW-1185">Reference proteome</keyword>
<accession>D7MW54</accession>
<evidence type="ECO:0000313" key="2">
    <source>
        <dbReference type="Proteomes" id="UP000008694"/>
    </source>
</evidence>
<dbReference type="AlphaFoldDB" id="D7MW54"/>
<organism evidence="2">
    <name type="scientific">Arabidopsis lyrata subsp. lyrata</name>
    <name type="common">Lyre-leaved rock-cress</name>
    <dbReference type="NCBI Taxonomy" id="81972"/>
    <lineage>
        <taxon>Eukaryota</taxon>
        <taxon>Viridiplantae</taxon>
        <taxon>Streptophyta</taxon>
        <taxon>Embryophyta</taxon>
        <taxon>Tracheophyta</taxon>
        <taxon>Spermatophyta</taxon>
        <taxon>Magnoliopsida</taxon>
        <taxon>eudicotyledons</taxon>
        <taxon>Gunneridae</taxon>
        <taxon>Pentapetalae</taxon>
        <taxon>rosids</taxon>
        <taxon>malvids</taxon>
        <taxon>Brassicales</taxon>
        <taxon>Brassicaceae</taxon>
        <taxon>Camelineae</taxon>
        <taxon>Arabidopsis</taxon>
    </lineage>
</organism>
<reference evidence="2" key="1">
    <citation type="journal article" date="2011" name="Nat. Genet.">
        <title>The Arabidopsis lyrata genome sequence and the basis of rapid genome size change.</title>
        <authorList>
            <person name="Hu T.T."/>
            <person name="Pattyn P."/>
            <person name="Bakker E.G."/>
            <person name="Cao J."/>
            <person name="Cheng J.-F."/>
            <person name="Clark R.M."/>
            <person name="Fahlgren N."/>
            <person name="Fawcett J.A."/>
            <person name="Grimwood J."/>
            <person name="Gundlach H."/>
            <person name="Haberer G."/>
            <person name="Hollister J.D."/>
            <person name="Ossowski S."/>
            <person name="Ottilar R.P."/>
            <person name="Salamov A.A."/>
            <person name="Schneeberger K."/>
            <person name="Spannagl M."/>
            <person name="Wang X."/>
            <person name="Yang L."/>
            <person name="Nasrallah M.E."/>
            <person name="Bergelson J."/>
            <person name="Carrington J.C."/>
            <person name="Gaut B.S."/>
            <person name="Schmutz J."/>
            <person name="Mayer K.F.X."/>
            <person name="Van de Peer Y."/>
            <person name="Grigoriev I.V."/>
            <person name="Nordborg M."/>
            <person name="Weigel D."/>
            <person name="Guo Y.-L."/>
        </authorList>
    </citation>
    <scope>NUCLEOTIDE SEQUENCE [LARGE SCALE GENOMIC DNA]</scope>
    <source>
        <strain evidence="2">cv. MN47</strain>
    </source>
</reference>
<dbReference type="HOGENOM" id="CLU_2657821_0_0_1"/>
<proteinExistence type="predicted"/>
<sequence>MVVDVDTPIYTSELPHLHVSQPKQTLVMITRTYGLWETAENDGEVKQQSIWLRFGRKSVRNQRRKEAGKIATREKG</sequence>
<dbReference type="EMBL" id="GL348767">
    <property type="protein sequence ID" value="EFH39227.1"/>
    <property type="molecule type" value="Genomic_DNA"/>
</dbReference>
<dbReference type="Gramene" id="Al_scaffold_0068_1">
    <property type="protein sequence ID" value="Al_scaffold_0068_1"/>
    <property type="gene ID" value="Al_scaffold_0068_1"/>
</dbReference>
<gene>
    <name evidence="1" type="ORF">ARALYDRAFT_655597</name>
</gene>
<protein>
    <submittedName>
        <fullName evidence="1">Predicted protein</fullName>
    </submittedName>
</protein>
<name>D7MW54_ARALL</name>
<dbReference type="Proteomes" id="UP000008694">
    <property type="component" value="Unassembled WGS sequence"/>
</dbReference>
<evidence type="ECO:0000313" key="1">
    <source>
        <dbReference type="EMBL" id="EFH39227.1"/>
    </source>
</evidence>